<accession>A0ABQ6CFN8</accession>
<reference evidence="3" key="1">
    <citation type="journal article" date="2019" name="Int. J. Syst. Evol. Microbiol.">
        <title>The Global Catalogue of Microorganisms (GCM) 10K type strain sequencing project: providing services to taxonomists for standard genome sequencing and annotation.</title>
        <authorList>
            <consortium name="The Broad Institute Genomics Platform"/>
            <consortium name="The Broad Institute Genome Sequencing Center for Infectious Disease"/>
            <person name="Wu L."/>
            <person name="Ma J."/>
        </authorList>
    </citation>
    <scope>NUCLEOTIDE SEQUENCE [LARGE SCALE GENOMIC DNA]</scope>
    <source>
        <strain evidence="3">NBRC 101365</strain>
    </source>
</reference>
<name>A0ABQ6CFN8_9HYPH</name>
<comment type="caution">
    <text evidence="2">The sequence shown here is derived from an EMBL/GenBank/DDBJ whole genome shotgun (WGS) entry which is preliminary data.</text>
</comment>
<dbReference type="RefSeq" id="WP_284311607.1">
    <property type="nucleotide sequence ID" value="NZ_BSPC01000015.1"/>
</dbReference>
<gene>
    <name evidence="2" type="ORF">GCM10007874_17520</name>
</gene>
<dbReference type="Proteomes" id="UP001156882">
    <property type="component" value="Unassembled WGS sequence"/>
</dbReference>
<evidence type="ECO:0000313" key="3">
    <source>
        <dbReference type="Proteomes" id="UP001156882"/>
    </source>
</evidence>
<proteinExistence type="predicted"/>
<keyword evidence="3" id="KW-1185">Reference proteome</keyword>
<protein>
    <submittedName>
        <fullName evidence="2">Uncharacterized protein</fullName>
    </submittedName>
</protein>
<dbReference type="EMBL" id="BSPC01000015">
    <property type="protein sequence ID" value="GLS18735.1"/>
    <property type="molecule type" value="Genomic_DNA"/>
</dbReference>
<sequence length="140" mass="14854">MKRMAATALAILALTTPSHAEVPAALVCSLHGAVAAVLKPDGTIERKDINDTMSLTIAAIDLEKKSAQVINNADAAPAYAFQSETGLNIMEVTPTRNINLLTVMLVNQGSSHPAAYSRHIFDPIIGGMVSQYYGACEDRT</sequence>
<feature type="chain" id="PRO_5046221767" evidence="1">
    <location>
        <begin position="21"/>
        <end position="140"/>
    </location>
</feature>
<feature type="signal peptide" evidence="1">
    <location>
        <begin position="1"/>
        <end position="20"/>
    </location>
</feature>
<evidence type="ECO:0000313" key="2">
    <source>
        <dbReference type="EMBL" id="GLS18735.1"/>
    </source>
</evidence>
<evidence type="ECO:0000256" key="1">
    <source>
        <dbReference type="SAM" id="SignalP"/>
    </source>
</evidence>
<organism evidence="2 3">
    <name type="scientific">Labrys miyagiensis</name>
    <dbReference type="NCBI Taxonomy" id="346912"/>
    <lineage>
        <taxon>Bacteria</taxon>
        <taxon>Pseudomonadati</taxon>
        <taxon>Pseudomonadota</taxon>
        <taxon>Alphaproteobacteria</taxon>
        <taxon>Hyphomicrobiales</taxon>
        <taxon>Xanthobacteraceae</taxon>
        <taxon>Labrys</taxon>
    </lineage>
</organism>
<keyword evidence="1" id="KW-0732">Signal</keyword>